<dbReference type="SMART" id="SM00102">
    <property type="entry name" value="ADF"/>
    <property type="match status" value="1"/>
</dbReference>
<dbReference type="GO" id="GO:0003779">
    <property type="term" value="F:actin binding"/>
    <property type="evidence" value="ECO:0007669"/>
    <property type="project" value="InterPro"/>
</dbReference>
<evidence type="ECO:0000313" key="2">
    <source>
        <dbReference type="EMBL" id="KAK6192859.1"/>
    </source>
</evidence>
<proteinExistence type="predicted"/>
<dbReference type="AlphaFoldDB" id="A0AAN8Q1P9"/>
<dbReference type="Gene3D" id="3.40.20.10">
    <property type="entry name" value="Severin"/>
    <property type="match status" value="1"/>
</dbReference>
<reference evidence="2 3" key="1">
    <citation type="submission" date="2024-01" db="EMBL/GenBank/DDBJ databases">
        <title>The genome of the rayed Mediterranean limpet Patella caerulea (Linnaeus, 1758).</title>
        <authorList>
            <person name="Anh-Thu Weber A."/>
            <person name="Halstead-Nussloch G."/>
        </authorList>
    </citation>
    <scope>NUCLEOTIDE SEQUENCE [LARGE SCALE GENOMIC DNA]</scope>
    <source>
        <strain evidence="2">AATW-2023a</strain>
        <tissue evidence="2">Whole specimen</tissue>
    </source>
</reference>
<evidence type="ECO:0000259" key="1">
    <source>
        <dbReference type="PROSITE" id="PS51263"/>
    </source>
</evidence>
<feature type="domain" description="ADF-H" evidence="1">
    <location>
        <begin position="2"/>
        <end position="150"/>
    </location>
</feature>
<accession>A0AAN8Q1P9</accession>
<dbReference type="InterPro" id="IPR002108">
    <property type="entry name" value="ADF-H"/>
</dbReference>
<dbReference type="PROSITE" id="PS51263">
    <property type="entry name" value="ADF_H"/>
    <property type="match status" value="1"/>
</dbReference>
<organism evidence="2 3">
    <name type="scientific">Patella caerulea</name>
    <name type="common">Rayed Mediterranean limpet</name>
    <dbReference type="NCBI Taxonomy" id="87958"/>
    <lineage>
        <taxon>Eukaryota</taxon>
        <taxon>Metazoa</taxon>
        <taxon>Spiralia</taxon>
        <taxon>Lophotrochozoa</taxon>
        <taxon>Mollusca</taxon>
        <taxon>Gastropoda</taxon>
        <taxon>Patellogastropoda</taxon>
        <taxon>Patelloidea</taxon>
        <taxon>Patellidae</taxon>
        <taxon>Patella</taxon>
    </lineage>
</organism>
<evidence type="ECO:0000313" key="3">
    <source>
        <dbReference type="Proteomes" id="UP001347796"/>
    </source>
</evidence>
<protein>
    <recommendedName>
        <fullName evidence="1">ADF-H domain-containing protein</fullName>
    </recommendedName>
</protein>
<dbReference type="InterPro" id="IPR029006">
    <property type="entry name" value="ADF-H/Gelsolin-like_dom_sf"/>
</dbReference>
<keyword evidence="3" id="KW-1185">Reference proteome</keyword>
<name>A0AAN8Q1P9_PATCE</name>
<dbReference type="EMBL" id="JAZGQO010000002">
    <property type="protein sequence ID" value="KAK6192859.1"/>
    <property type="molecule type" value="Genomic_DNA"/>
</dbReference>
<comment type="caution">
    <text evidence="2">The sequence shown here is derived from an EMBL/GenBank/DDBJ whole genome shotgun (WGS) entry which is preliminary data.</text>
</comment>
<gene>
    <name evidence="2" type="ORF">SNE40_004258</name>
</gene>
<dbReference type="Proteomes" id="UP001347796">
    <property type="component" value="Unassembled WGS sequence"/>
</dbReference>
<dbReference type="SUPFAM" id="SSF55753">
    <property type="entry name" value="Actin depolymerizing proteins"/>
    <property type="match status" value="1"/>
</dbReference>
<sequence length="153" mass="17305">MSSGVKVGQDITDKYHNIKMGKLHRFVSLRLVEVEDGSTGGKTLTFAPEREMMKEDQRGGDDPLTDVIEFMKDNCARFIILDYPVFGKSEGSSKHDELFLIQYIPDACKVKDRMVYAASAQCLKKVVNCKFIQMNDWEDLTPELLQEVCGGCK</sequence>
<dbReference type="Pfam" id="PF00241">
    <property type="entry name" value="Cofilin_ADF"/>
    <property type="match status" value="1"/>
</dbReference>